<keyword evidence="2" id="KW-1185">Reference proteome</keyword>
<dbReference type="RefSeq" id="WP_094569641.1">
    <property type="nucleotide sequence ID" value="NZ_CP022743.1"/>
</dbReference>
<evidence type="ECO:0000313" key="1">
    <source>
        <dbReference type="EMBL" id="ASU33143.1"/>
    </source>
</evidence>
<dbReference type="OrthoDB" id="796952at2"/>
<evidence type="ECO:0000313" key="2">
    <source>
        <dbReference type="Proteomes" id="UP000215002"/>
    </source>
</evidence>
<protein>
    <submittedName>
        <fullName evidence="1">Uncharacterized protein</fullName>
    </submittedName>
</protein>
<name>A0A223NTF2_9SPHI</name>
<dbReference type="EMBL" id="CP022743">
    <property type="protein sequence ID" value="ASU33143.1"/>
    <property type="molecule type" value="Genomic_DNA"/>
</dbReference>
<dbReference type="KEGG" id="muc:MuYL_1245"/>
<dbReference type="AlphaFoldDB" id="A0A223NTF2"/>
<dbReference type="Proteomes" id="UP000215002">
    <property type="component" value="Chromosome"/>
</dbReference>
<gene>
    <name evidence="1" type="ORF">MuYL_1245</name>
</gene>
<reference evidence="1 2" key="1">
    <citation type="submission" date="2017-08" db="EMBL/GenBank/DDBJ databases">
        <title>Complete genome sequence of Mucilaginibacter sp. strain BJC16-A31.</title>
        <authorList>
            <consortium name="Henan University of Science and Technology"/>
            <person name="You X."/>
        </authorList>
    </citation>
    <scope>NUCLEOTIDE SEQUENCE [LARGE SCALE GENOMIC DNA]</scope>
    <source>
        <strain evidence="1 2">BJC16-A31</strain>
    </source>
</reference>
<organism evidence="1 2">
    <name type="scientific">Mucilaginibacter xinganensis</name>
    <dbReference type="NCBI Taxonomy" id="1234841"/>
    <lineage>
        <taxon>Bacteria</taxon>
        <taxon>Pseudomonadati</taxon>
        <taxon>Bacteroidota</taxon>
        <taxon>Sphingobacteriia</taxon>
        <taxon>Sphingobacteriales</taxon>
        <taxon>Sphingobacteriaceae</taxon>
        <taxon>Mucilaginibacter</taxon>
    </lineage>
</organism>
<sequence length="144" mass="15079">MNSSSNTTSFATLTGTYPAVKLASGLAANTDTLIVSGATNASIVLDVLFRNLDGSNARNFDIIICPTSSNATDYYNRAQISVPANSGNNGSAALASLASLMPTFFDLDLAGNRVLTLEGGISIYVRNKAALTADIYVMVKLRSF</sequence>
<accession>A0A223NTF2</accession>
<proteinExistence type="predicted"/>